<keyword evidence="2" id="KW-1185">Reference proteome</keyword>
<organism evidence="1 2">
    <name type="scientific">Ktedonobacter robiniae</name>
    <dbReference type="NCBI Taxonomy" id="2778365"/>
    <lineage>
        <taxon>Bacteria</taxon>
        <taxon>Bacillati</taxon>
        <taxon>Chloroflexota</taxon>
        <taxon>Ktedonobacteria</taxon>
        <taxon>Ktedonobacterales</taxon>
        <taxon>Ktedonobacteraceae</taxon>
        <taxon>Ktedonobacter</taxon>
    </lineage>
</organism>
<gene>
    <name evidence="1" type="ORF">KSB_59580</name>
</gene>
<reference evidence="1 2" key="1">
    <citation type="journal article" date="2021" name="Int. J. Syst. Evol. Microbiol.">
        <title>Reticulibacter mediterranei gen. nov., sp. nov., within the new family Reticulibacteraceae fam. nov., and Ktedonospora formicarum gen. nov., sp. nov., Ktedonobacter robiniae sp. nov., Dictyobacter formicarum sp. nov. and Dictyobacter arantiisoli sp. nov., belonging to the class Ktedonobacteria.</title>
        <authorList>
            <person name="Yabe S."/>
            <person name="Zheng Y."/>
            <person name="Wang C.M."/>
            <person name="Sakai Y."/>
            <person name="Abe K."/>
            <person name="Yokota A."/>
            <person name="Donadio S."/>
            <person name="Cavaletti L."/>
            <person name="Monciardini P."/>
        </authorList>
    </citation>
    <scope>NUCLEOTIDE SEQUENCE [LARGE SCALE GENOMIC DNA]</scope>
    <source>
        <strain evidence="1 2">SOSP1-30</strain>
    </source>
</reference>
<dbReference type="Proteomes" id="UP000654345">
    <property type="component" value="Unassembled WGS sequence"/>
</dbReference>
<accession>A0ABQ3UXU2</accession>
<name>A0ABQ3UXU2_9CHLR</name>
<dbReference type="EMBL" id="BNJG01000002">
    <property type="protein sequence ID" value="GHO57483.1"/>
    <property type="molecule type" value="Genomic_DNA"/>
</dbReference>
<sequence>MRENMHMLVDPPCFCYTRSCWGVGEKSVVDKKGTHAKATDPCTHLVYQEAMLYFAYP</sequence>
<evidence type="ECO:0000313" key="1">
    <source>
        <dbReference type="EMBL" id="GHO57483.1"/>
    </source>
</evidence>
<protein>
    <submittedName>
        <fullName evidence="1">Uncharacterized protein</fullName>
    </submittedName>
</protein>
<evidence type="ECO:0000313" key="2">
    <source>
        <dbReference type="Proteomes" id="UP000654345"/>
    </source>
</evidence>
<comment type="caution">
    <text evidence="1">The sequence shown here is derived from an EMBL/GenBank/DDBJ whole genome shotgun (WGS) entry which is preliminary data.</text>
</comment>
<proteinExistence type="predicted"/>